<dbReference type="AlphaFoldDB" id="A0A953JED9"/>
<dbReference type="SMART" id="SM00347">
    <property type="entry name" value="HTH_MARR"/>
    <property type="match status" value="1"/>
</dbReference>
<evidence type="ECO:0000313" key="2">
    <source>
        <dbReference type="EMBL" id="MBZ0157625.1"/>
    </source>
</evidence>
<dbReference type="GO" id="GO:0003700">
    <property type="term" value="F:DNA-binding transcription factor activity"/>
    <property type="evidence" value="ECO:0007669"/>
    <property type="project" value="InterPro"/>
</dbReference>
<dbReference type="PROSITE" id="PS50995">
    <property type="entry name" value="HTH_MARR_2"/>
    <property type="match status" value="1"/>
</dbReference>
<dbReference type="SUPFAM" id="SSF46785">
    <property type="entry name" value="Winged helix' DNA-binding domain"/>
    <property type="match status" value="1"/>
</dbReference>
<dbReference type="InterPro" id="IPR036388">
    <property type="entry name" value="WH-like_DNA-bd_sf"/>
</dbReference>
<dbReference type="Gene3D" id="1.10.10.10">
    <property type="entry name" value="Winged helix-like DNA-binding domain superfamily/Winged helix DNA-binding domain"/>
    <property type="match status" value="1"/>
</dbReference>
<reference evidence="2" key="1">
    <citation type="journal article" date="2021" name="bioRxiv">
        <title>Unraveling nitrogen, sulfur and carbon metabolic pathways and microbial community transcriptional responses to substrate deprivation and toxicity stresses in a bioreactor mimicking anoxic brackish coastal sediment conditions.</title>
        <authorList>
            <person name="Martins P.D."/>
            <person name="Echeveste M.J."/>
            <person name="Arshad A."/>
            <person name="Kurth J."/>
            <person name="Ouboter H."/>
            <person name="Jetten M.S.M."/>
            <person name="Welte C.U."/>
        </authorList>
    </citation>
    <scope>NUCLEOTIDE SEQUENCE</scope>
    <source>
        <strain evidence="2">MAG_39</strain>
    </source>
</reference>
<gene>
    <name evidence="2" type="ORF">K8I29_15615</name>
</gene>
<feature type="domain" description="HTH marR-type" evidence="1">
    <location>
        <begin position="18"/>
        <end position="149"/>
    </location>
</feature>
<dbReference type="InterPro" id="IPR000835">
    <property type="entry name" value="HTH_MarR-typ"/>
</dbReference>
<dbReference type="InterPro" id="IPR036390">
    <property type="entry name" value="WH_DNA-bd_sf"/>
</dbReference>
<dbReference type="Pfam" id="PF12802">
    <property type="entry name" value="MarR_2"/>
    <property type="match status" value="1"/>
</dbReference>
<organism evidence="2 3">
    <name type="scientific">Candidatus Nitrobium versatile</name>
    <dbReference type="NCBI Taxonomy" id="2884831"/>
    <lineage>
        <taxon>Bacteria</taxon>
        <taxon>Pseudomonadati</taxon>
        <taxon>Nitrospirota</taxon>
        <taxon>Nitrospiria</taxon>
        <taxon>Nitrospirales</taxon>
        <taxon>Nitrospiraceae</taxon>
        <taxon>Candidatus Nitrobium</taxon>
    </lineage>
</organism>
<dbReference type="GO" id="GO:0006950">
    <property type="term" value="P:response to stress"/>
    <property type="evidence" value="ECO:0007669"/>
    <property type="project" value="TreeGrafter"/>
</dbReference>
<dbReference type="PANTHER" id="PTHR33164">
    <property type="entry name" value="TRANSCRIPTIONAL REGULATOR, MARR FAMILY"/>
    <property type="match status" value="1"/>
</dbReference>
<name>A0A953JED9_9BACT</name>
<dbReference type="InterPro" id="IPR039422">
    <property type="entry name" value="MarR/SlyA-like"/>
</dbReference>
<proteinExistence type="predicted"/>
<dbReference type="PANTHER" id="PTHR33164:SF105">
    <property type="entry name" value="TRANSCRIPTIONAL REPRESSOR PROTEIN-RELATED"/>
    <property type="match status" value="1"/>
</dbReference>
<sequence length="155" mass="17086">MTAMNEKEMHDIAKTVAGECLAVRIRLLNRVVTGIYDRALRPLGIKANQASILVMVSLSGETTPSNIGRTLRMEKSTISRSIERMRSKGWIEVGRGEDGISQLISVTPKGRELLAAVHTLWSQAQKMTSEYLGENGVQAIHLLIERLSSAEGKKK</sequence>
<evidence type="ECO:0000313" key="3">
    <source>
        <dbReference type="Proteomes" id="UP000705867"/>
    </source>
</evidence>
<comment type="caution">
    <text evidence="2">The sequence shown here is derived from an EMBL/GenBank/DDBJ whole genome shotgun (WGS) entry which is preliminary data.</text>
</comment>
<evidence type="ECO:0000259" key="1">
    <source>
        <dbReference type="PROSITE" id="PS50995"/>
    </source>
</evidence>
<protein>
    <submittedName>
        <fullName evidence="2">MarR family winged helix-turn-helix transcriptional regulator</fullName>
    </submittedName>
</protein>
<accession>A0A953JED9</accession>
<dbReference type="EMBL" id="JAIOIV010000123">
    <property type="protein sequence ID" value="MBZ0157625.1"/>
    <property type="molecule type" value="Genomic_DNA"/>
</dbReference>
<reference evidence="2" key="2">
    <citation type="submission" date="2021-08" db="EMBL/GenBank/DDBJ databases">
        <authorList>
            <person name="Dalcin Martins P."/>
        </authorList>
    </citation>
    <scope>NUCLEOTIDE SEQUENCE</scope>
    <source>
        <strain evidence="2">MAG_39</strain>
    </source>
</reference>
<dbReference type="Proteomes" id="UP000705867">
    <property type="component" value="Unassembled WGS sequence"/>
</dbReference>